<keyword evidence="2" id="KW-0687">Ribonucleoprotein</keyword>
<sequence length="218" mass="25362">FYFSKQINKMLIHQPIRTIPTFIKCFQRTNLFKSPPLYNFFGATSLQIHTSSPRFLKEIVTTEDNNVITIEGKYVESPRQGQLVKNPIEDKKVCVLCALNLNLKHTDVLILSQFLRSDGCILPRRITGLCKRQQKIVTYLVAMAQKAGLMPNLNPKPSKMDPELRYGPKKYKRYFIEDTIREYSFKYKTKPESDYYPLIKTKPPPVVFKLTPKKLTPN</sequence>
<evidence type="ECO:0000313" key="3">
    <source>
        <dbReference type="EMBL" id="KAB7507629.1"/>
    </source>
</evidence>
<name>A0A5N5TNA1_9CRUS</name>
<dbReference type="GO" id="GO:0003735">
    <property type="term" value="F:structural constituent of ribosome"/>
    <property type="evidence" value="ECO:0007669"/>
    <property type="project" value="InterPro"/>
</dbReference>
<dbReference type="OrthoDB" id="10054543at2759"/>
<keyword evidence="1 3" id="KW-0689">Ribosomal protein</keyword>
<comment type="caution">
    <text evidence="3">The sequence shown here is derived from an EMBL/GenBank/DDBJ whole genome shotgun (WGS) entry which is preliminary data.</text>
</comment>
<dbReference type="EMBL" id="SEYY01000279">
    <property type="protein sequence ID" value="KAB7507629.1"/>
    <property type="molecule type" value="Genomic_DNA"/>
</dbReference>
<dbReference type="GO" id="GO:0032543">
    <property type="term" value="P:mitochondrial translation"/>
    <property type="evidence" value="ECO:0007669"/>
    <property type="project" value="TreeGrafter"/>
</dbReference>
<dbReference type="Pfam" id="PF01084">
    <property type="entry name" value="Ribosomal_S18"/>
    <property type="match status" value="1"/>
</dbReference>
<dbReference type="AlphaFoldDB" id="A0A5N5TNA1"/>
<feature type="non-terminal residue" evidence="3">
    <location>
        <position position="1"/>
    </location>
</feature>
<proteinExistence type="predicted"/>
<dbReference type="GO" id="GO:0005763">
    <property type="term" value="C:mitochondrial small ribosomal subunit"/>
    <property type="evidence" value="ECO:0007669"/>
    <property type="project" value="TreeGrafter"/>
</dbReference>
<evidence type="ECO:0000313" key="4">
    <source>
        <dbReference type="Proteomes" id="UP000326759"/>
    </source>
</evidence>
<dbReference type="GO" id="GO:0070181">
    <property type="term" value="F:small ribosomal subunit rRNA binding"/>
    <property type="evidence" value="ECO:0007669"/>
    <property type="project" value="TreeGrafter"/>
</dbReference>
<dbReference type="InterPro" id="IPR001648">
    <property type="entry name" value="Ribosomal_bS18"/>
</dbReference>
<dbReference type="SUPFAM" id="SSF46911">
    <property type="entry name" value="Ribosomal protein S18"/>
    <property type="match status" value="1"/>
</dbReference>
<gene>
    <name evidence="3" type="primary">Mrps18a</name>
    <name evidence="3" type="ORF">Anas_01504</name>
</gene>
<reference evidence="3 4" key="1">
    <citation type="journal article" date="2019" name="PLoS Biol.">
        <title>Sex chromosomes control vertical transmission of feminizing Wolbachia symbionts in an isopod.</title>
        <authorList>
            <person name="Becking T."/>
            <person name="Chebbi M.A."/>
            <person name="Giraud I."/>
            <person name="Moumen B."/>
            <person name="Laverre T."/>
            <person name="Caubet Y."/>
            <person name="Peccoud J."/>
            <person name="Gilbert C."/>
            <person name="Cordaux R."/>
        </authorList>
    </citation>
    <scope>NUCLEOTIDE SEQUENCE [LARGE SCALE GENOMIC DNA]</scope>
    <source>
        <strain evidence="3">ANa2</strain>
        <tissue evidence="3">Whole body excluding digestive tract and cuticle</tissue>
    </source>
</reference>
<dbReference type="PANTHER" id="PTHR13479:SF66">
    <property type="entry name" value="LARGE RIBOSOMAL SUBUNIT PROTEIN ML66"/>
    <property type="match status" value="1"/>
</dbReference>
<dbReference type="InterPro" id="IPR036870">
    <property type="entry name" value="Ribosomal_bS18_sf"/>
</dbReference>
<dbReference type="Proteomes" id="UP000326759">
    <property type="component" value="Unassembled WGS sequence"/>
</dbReference>
<protein>
    <submittedName>
        <fullName evidence="3">28S ribosomal protein S18a, mitochondrial</fullName>
    </submittedName>
</protein>
<keyword evidence="4" id="KW-1185">Reference proteome</keyword>
<dbReference type="PANTHER" id="PTHR13479">
    <property type="entry name" value="30S RIBOSOMAL PROTEIN S18"/>
    <property type="match status" value="1"/>
</dbReference>
<accession>A0A5N5TNA1</accession>
<organism evidence="3 4">
    <name type="scientific">Armadillidium nasatum</name>
    <dbReference type="NCBI Taxonomy" id="96803"/>
    <lineage>
        <taxon>Eukaryota</taxon>
        <taxon>Metazoa</taxon>
        <taxon>Ecdysozoa</taxon>
        <taxon>Arthropoda</taxon>
        <taxon>Crustacea</taxon>
        <taxon>Multicrustacea</taxon>
        <taxon>Malacostraca</taxon>
        <taxon>Eumalacostraca</taxon>
        <taxon>Peracarida</taxon>
        <taxon>Isopoda</taxon>
        <taxon>Oniscidea</taxon>
        <taxon>Crinocheta</taxon>
        <taxon>Armadillidiidae</taxon>
        <taxon>Armadillidium</taxon>
    </lineage>
</organism>
<evidence type="ECO:0000256" key="1">
    <source>
        <dbReference type="ARBA" id="ARBA00022980"/>
    </source>
</evidence>
<dbReference type="Gene3D" id="4.10.640.10">
    <property type="entry name" value="Ribosomal protein S18"/>
    <property type="match status" value="1"/>
</dbReference>
<evidence type="ECO:0000256" key="2">
    <source>
        <dbReference type="ARBA" id="ARBA00023274"/>
    </source>
</evidence>